<dbReference type="EMBL" id="JANPWB010000003">
    <property type="protein sequence ID" value="KAJ1198888.1"/>
    <property type="molecule type" value="Genomic_DNA"/>
</dbReference>
<keyword evidence="3" id="KW-1185">Reference proteome</keyword>
<feature type="compositionally biased region" description="Basic and acidic residues" evidence="1">
    <location>
        <begin position="70"/>
        <end position="80"/>
    </location>
</feature>
<organism evidence="2 3">
    <name type="scientific">Pleurodeles waltl</name>
    <name type="common">Iberian ribbed newt</name>
    <dbReference type="NCBI Taxonomy" id="8319"/>
    <lineage>
        <taxon>Eukaryota</taxon>
        <taxon>Metazoa</taxon>
        <taxon>Chordata</taxon>
        <taxon>Craniata</taxon>
        <taxon>Vertebrata</taxon>
        <taxon>Euteleostomi</taxon>
        <taxon>Amphibia</taxon>
        <taxon>Batrachia</taxon>
        <taxon>Caudata</taxon>
        <taxon>Salamandroidea</taxon>
        <taxon>Salamandridae</taxon>
        <taxon>Pleurodelinae</taxon>
        <taxon>Pleurodeles</taxon>
    </lineage>
</organism>
<proteinExistence type="predicted"/>
<reference evidence="2" key="1">
    <citation type="journal article" date="2022" name="bioRxiv">
        <title>Sequencing and chromosome-scale assembly of the giantPleurodeles waltlgenome.</title>
        <authorList>
            <person name="Brown T."/>
            <person name="Elewa A."/>
            <person name="Iarovenko S."/>
            <person name="Subramanian E."/>
            <person name="Araus A.J."/>
            <person name="Petzold A."/>
            <person name="Susuki M."/>
            <person name="Suzuki K.-i.T."/>
            <person name="Hayashi T."/>
            <person name="Toyoda A."/>
            <person name="Oliveira C."/>
            <person name="Osipova E."/>
            <person name="Leigh N.D."/>
            <person name="Simon A."/>
            <person name="Yun M.H."/>
        </authorList>
    </citation>
    <scope>NUCLEOTIDE SEQUENCE</scope>
    <source>
        <strain evidence="2">20211129_DDA</strain>
        <tissue evidence="2">Liver</tissue>
    </source>
</reference>
<comment type="caution">
    <text evidence="2">The sequence shown here is derived from an EMBL/GenBank/DDBJ whole genome shotgun (WGS) entry which is preliminary data.</text>
</comment>
<sequence>MIVCQSTRARDSESVNVTVREADPEKECTGGTTDRSDADPEEAGAAGERICMNDSEPLGVLNPEWEEVERESRFPQEERRRGRKMKRREEY</sequence>
<dbReference type="AlphaFoldDB" id="A0AAV7VBD6"/>
<accession>A0AAV7VBD6</accession>
<gene>
    <name evidence="2" type="ORF">NDU88_002727</name>
</gene>
<evidence type="ECO:0000313" key="3">
    <source>
        <dbReference type="Proteomes" id="UP001066276"/>
    </source>
</evidence>
<protein>
    <submittedName>
        <fullName evidence="2">Uncharacterized protein</fullName>
    </submittedName>
</protein>
<feature type="region of interest" description="Disordered" evidence="1">
    <location>
        <begin position="1"/>
        <end position="91"/>
    </location>
</feature>
<evidence type="ECO:0000313" key="2">
    <source>
        <dbReference type="EMBL" id="KAJ1198888.1"/>
    </source>
</evidence>
<feature type="compositionally biased region" description="Basic and acidic residues" evidence="1">
    <location>
        <begin position="20"/>
        <end position="38"/>
    </location>
</feature>
<feature type="compositionally biased region" description="Basic residues" evidence="1">
    <location>
        <begin position="81"/>
        <end position="91"/>
    </location>
</feature>
<name>A0AAV7VBD6_PLEWA</name>
<evidence type="ECO:0000256" key="1">
    <source>
        <dbReference type="SAM" id="MobiDB-lite"/>
    </source>
</evidence>
<dbReference type="Proteomes" id="UP001066276">
    <property type="component" value="Chromosome 2_1"/>
</dbReference>